<feature type="transmembrane region" description="Helical" evidence="8">
    <location>
        <begin position="101"/>
        <end position="123"/>
    </location>
</feature>
<dbReference type="EMBL" id="JAAOZC010000002">
    <property type="protein sequence ID" value="NIJ07375.1"/>
    <property type="molecule type" value="Genomic_DNA"/>
</dbReference>
<dbReference type="InterPro" id="IPR043128">
    <property type="entry name" value="Rev_trsase/Diguanyl_cyclase"/>
</dbReference>
<dbReference type="RefSeq" id="WP_167072244.1">
    <property type="nucleotide sequence ID" value="NZ_JAAOZC010000002.1"/>
</dbReference>
<dbReference type="SMART" id="SM00086">
    <property type="entry name" value="PAC"/>
    <property type="match status" value="1"/>
</dbReference>
<keyword evidence="6 8" id="KW-0472">Membrane</keyword>
<feature type="transmembrane region" description="Helical" evidence="8">
    <location>
        <begin position="178"/>
        <end position="196"/>
    </location>
</feature>
<keyword evidence="3" id="KW-1003">Cell membrane</keyword>
<dbReference type="InterPro" id="IPR000160">
    <property type="entry name" value="GGDEF_dom"/>
</dbReference>
<evidence type="ECO:0000259" key="11">
    <source>
        <dbReference type="PROSITE" id="PS50887"/>
    </source>
</evidence>
<dbReference type="PROSITE" id="PS50887">
    <property type="entry name" value="GGDEF"/>
    <property type="match status" value="1"/>
</dbReference>
<dbReference type="EC" id="2.7.7.65" evidence="2"/>
<dbReference type="PANTHER" id="PTHR45138:SF9">
    <property type="entry name" value="DIGUANYLATE CYCLASE DGCM-RELATED"/>
    <property type="match status" value="1"/>
</dbReference>
<feature type="transmembrane region" description="Helical" evidence="8">
    <location>
        <begin position="250"/>
        <end position="270"/>
    </location>
</feature>
<dbReference type="Proteomes" id="UP000727456">
    <property type="component" value="Unassembled WGS sequence"/>
</dbReference>
<evidence type="ECO:0000256" key="3">
    <source>
        <dbReference type="ARBA" id="ARBA00022475"/>
    </source>
</evidence>
<dbReference type="Gene3D" id="3.30.70.270">
    <property type="match status" value="1"/>
</dbReference>
<dbReference type="CDD" id="cd00130">
    <property type="entry name" value="PAS"/>
    <property type="match status" value="1"/>
</dbReference>
<comment type="catalytic activity">
    <reaction evidence="7">
        <text>2 GTP = 3',3'-c-di-GMP + 2 diphosphate</text>
        <dbReference type="Rhea" id="RHEA:24898"/>
        <dbReference type="ChEBI" id="CHEBI:33019"/>
        <dbReference type="ChEBI" id="CHEBI:37565"/>
        <dbReference type="ChEBI" id="CHEBI:58805"/>
        <dbReference type="EC" id="2.7.7.65"/>
    </reaction>
</comment>
<proteinExistence type="predicted"/>
<dbReference type="CDD" id="cd01949">
    <property type="entry name" value="GGDEF"/>
    <property type="match status" value="1"/>
</dbReference>
<feature type="transmembrane region" description="Helical" evidence="8">
    <location>
        <begin position="43"/>
        <end position="59"/>
    </location>
</feature>
<feature type="domain" description="GGDEF" evidence="11">
    <location>
        <begin position="458"/>
        <end position="589"/>
    </location>
</feature>
<dbReference type="NCBIfam" id="TIGR00254">
    <property type="entry name" value="GGDEF"/>
    <property type="match status" value="1"/>
</dbReference>
<gene>
    <name evidence="12" type="ORF">FHS31_000971</name>
</gene>
<dbReference type="Pfam" id="PF00990">
    <property type="entry name" value="GGDEF"/>
    <property type="match status" value="1"/>
</dbReference>
<dbReference type="InterPro" id="IPR001610">
    <property type="entry name" value="PAC"/>
</dbReference>
<dbReference type="PANTHER" id="PTHR45138">
    <property type="entry name" value="REGULATORY COMPONENTS OF SENSORY TRANSDUCTION SYSTEM"/>
    <property type="match status" value="1"/>
</dbReference>
<feature type="transmembrane region" description="Helical" evidence="8">
    <location>
        <begin position="135"/>
        <end position="157"/>
    </location>
</feature>
<dbReference type="SUPFAM" id="SSF55073">
    <property type="entry name" value="Nucleotide cyclase"/>
    <property type="match status" value="1"/>
</dbReference>
<dbReference type="PROSITE" id="PS50112">
    <property type="entry name" value="PAS"/>
    <property type="match status" value="1"/>
</dbReference>
<evidence type="ECO:0000256" key="7">
    <source>
        <dbReference type="ARBA" id="ARBA00034247"/>
    </source>
</evidence>
<keyword evidence="13" id="KW-1185">Reference proteome</keyword>
<keyword evidence="5 8" id="KW-1133">Transmembrane helix</keyword>
<dbReference type="InterPro" id="IPR013767">
    <property type="entry name" value="PAS_fold"/>
</dbReference>
<comment type="caution">
    <text evidence="12">The sequence shown here is derived from an EMBL/GenBank/DDBJ whole genome shotgun (WGS) entry which is preliminary data.</text>
</comment>
<evidence type="ECO:0000313" key="12">
    <source>
        <dbReference type="EMBL" id="NIJ07375.1"/>
    </source>
</evidence>
<dbReference type="InterPro" id="IPR029787">
    <property type="entry name" value="Nucleotide_cyclase"/>
</dbReference>
<evidence type="ECO:0000259" key="9">
    <source>
        <dbReference type="PROSITE" id="PS50112"/>
    </source>
</evidence>
<dbReference type="Gene3D" id="3.30.450.20">
    <property type="entry name" value="PAS domain"/>
    <property type="match status" value="1"/>
</dbReference>
<feature type="domain" description="PAS" evidence="9">
    <location>
        <begin position="286"/>
        <end position="356"/>
    </location>
</feature>
<evidence type="ECO:0000256" key="6">
    <source>
        <dbReference type="ARBA" id="ARBA00023136"/>
    </source>
</evidence>
<dbReference type="SMART" id="SM00091">
    <property type="entry name" value="PAS"/>
    <property type="match status" value="1"/>
</dbReference>
<feature type="domain" description="PAC" evidence="10">
    <location>
        <begin position="357"/>
        <end position="412"/>
    </location>
</feature>
<dbReference type="Pfam" id="PF05231">
    <property type="entry name" value="MASE1"/>
    <property type="match status" value="1"/>
</dbReference>
<evidence type="ECO:0000256" key="8">
    <source>
        <dbReference type="SAM" id="Phobius"/>
    </source>
</evidence>
<evidence type="ECO:0000259" key="10">
    <source>
        <dbReference type="PROSITE" id="PS50113"/>
    </source>
</evidence>
<dbReference type="SUPFAM" id="SSF55785">
    <property type="entry name" value="PYP-like sensor domain (PAS domain)"/>
    <property type="match status" value="1"/>
</dbReference>
<sequence length="589" mass="63675">MIFFLVASLSELLPHQQGLTALWLPNAILLACLLHAPRPDQRLPLIVGALAGGCVSLVVRGMPPIIWLAFPIANVLESTIGAMLIWRMGGLLSTFERFDDVVRMVIAALVAPILPAVIAMVALNMSLGGGWFRSFYAWYGAGVVSLMLITPATLAVFPLCEDPAARRRIAREAVDLSGLIAGIAGLTALVFFAAKIPSMFLLMPVVMYAAFRQRQIGAIAGVLTMALVAIEATLHGYGPIAHAPLNSPELRMVILQLDLVAAFLVALPVASALTERDARAAEAQILADQFRAVVENVGEVIFRTDSGGHWTYLNPAWLAVSGHETANSLGMSWLRHIDPQDHVELEQWARPVLTGEVESSRRLIRFQTAHRGWRWMEVTMQTLFNNNGQVLGATGTLRDIDDRKRLEEHVLSAKRHAEQRAAEAVMLAATDELTGLANRRAFLRHLTRQIEAAGDLGQTFALAIFDVDHFKAVNDAYGHAVGDRVLQRVAARAMGVVRSGDLVGRIGGEEFGILMPGASPEDAALVAERLCRTIESFEMPLEDALPTVTVSVGVAALTGERDGGVLMARADAALYAAKADGRNRIRLAA</sequence>
<name>A0ABX0TUC7_9SPHN</name>
<dbReference type="InterPro" id="IPR035965">
    <property type="entry name" value="PAS-like_dom_sf"/>
</dbReference>
<dbReference type="InterPro" id="IPR000700">
    <property type="entry name" value="PAS-assoc_C"/>
</dbReference>
<protein>
    <recommendedName>
        <fullName evidence="2">diguanylate cyclase</fullName>
        <ecNumber evidence="2">2.7.7.65</ecNumber>
    </recommendedName>
</protein>
<dbReference type="InterPro" id="IPR000014">
    <property type="entry name" value="PAS"/>
</dbReference>
<dbReference type="InterPro" id="IPR050469">
    <property type="entry name" value="Diguanylate_Cyclase"/>
</dbReference>
<evidence type="ECO:0000256" key="5">
    <source>
        <dbReference type="ARBA" id="ARBA00022989"/>
    </source>
</evidence>
<reference evidence="12 13" key="1">
    <citation type="submission" date="2020-03" db="EMBL/GenBank/DDBJ databases">
        <title>Genomic Encyclopedia of Type Strains, Phase III (KMG-III): the genomes of soil and plant-associated and newly described type strains.</title>
        <authorList>
            <person name="Whitman W."/>
        </authorList>
    </citation>
    <scope>NUCLEOTIDE SEQUENCE [LARGE SCALE GENOMIC DNA]</scope>
    <source>
        <strain evidence="12 13">CECT 8804</strain>
    </source>
</reference>
<evidence type="ECO:0000256" key="4">
    <source>
        <dbReference type="ARBA" id="ARBA00022692"/>
    </source>
</evidence>
<evidence type="ECO:0000256" key="1">
    <source>
        <dbReference type="ARBA" id="ARBA00004651"/>
    </source>
</evidence>
<evidence type="ECO:0000313" key="13">
    <source>
        <dbReference type="Proteomes" id="UP000727456"/>
    </source>
</evidence>
<evidence type="ECO:0000256" key="2">
    <source>
        <dbReference type="ARBA" id="ARBA00012528"/>
    </source>
</evidence>
<feature type="transmembrane region" description="Helical" evidence="8">
    <location>
        <begin position="216"/>
        <end position="238"/>
    </location>
</feature>
<comment type="subcellular location">
    <subcellularLocation>
        <location evidence="1">Cell membrane</location>
        <topology evidence="1">Multi-pass membrane protein</topology>
    </subcellularLocation>
</comment>
<dbReference type="NCBIfam" id="TIGR00229">
    <property type="entry name" value="sensory_box"/>
    <property type="match status" value="1"/>
</dbReference>
<dbReference type="InterPro" id="IPR007895">
    <property type="entry name" value="MASE1"/>
</dbReference>
<accession>A0ABX0TUC7</accession>
<organism evidence="12 13">
    <name type="scientific">Sphingomonas vulcanisoli</name>
    <dbReference type="NCBI Taxonomy" id="1658060"/>
    <lineage>
        <taxon>Bacteria</taxon>
        <taxon>Pseudomonadati</taxon>
        <taxon>Pseudomonadota</taxon>
        <taxon>Alphaproteobacteria</taxon>
        <taxon>Sphingomonadales</taxon>
        <taxon>Sphingomonadaceae</taxon>
        <taxon>Sphingomonas</taxon>
    </lineage>
</organism>
<dbReference type="SMART" id="SM00267">
    <property type="entry name" value="GGDEF"/>
    <property type="match status" value="1"/>
</dbReference>
<keyword evidence="4 8" id="KW-0812">Transmembrane</keyword>
<dbReference type="Pfam" id="PF00989">
    <property type="entry name" value="PAS"/>
    <property type="match status" value="1"/>
</dbReference>
<feature type="transmembrane region" description="Helical" evidence="8">
    <location>
        <begin position="65"/>
        <end position="89"/>
    </location>
</feature>
<dbReference type="PROSITE" id="PS50113">
    <property type="entry name" value="PAC"/>
    <property type="match status" value="1"/>
</dbReference>